<dbReference type="InterPro" id="IPR038929">
    <property type="entry name" value="CCDC13"/>
</dbReference>
<feature type="coiled-coil region" evidence="1">
    <location>
        <begin position="147"/>
        <end position="210"/>
    </location>
</feature>
<dbReference type="EMBL" id="JAPWTK010000001">
    <property type="protein sequence ID" value="KAJ8963107.1"/>
    <property type="molecule type" value="Genomic_DNA"/>
</dbReference>
<gene>
    <name evidence="2" type="ORF">NQ318_018572</name>
</gene>
<comment type="caution">
    <text evidence="2">The sequence shown here is derived from an EMBL/GenBank/DDBJ whole genome shotgun (WGS) entry which is preliminary data.</text>
</comment>
<dbReference type="GO" id="GO:1905515">
    <property type="term" value="P:non-motile cilium assembly"/>
    <property type="evidence" value="ECO:0007669"/>
    <property type="project" value="TreeGrafter"/>
</dbReference>
<keyword evidence="3" id="KW-1185">Reference proteome</keyword>
<name>A0AAV8ZIF6_9CUCU</name>
<proteinExistence type="predicted"/>
<dbReference type="GO" id="GO:0034451">
    <property type="term" value="C:centriolar satellite"/>
    <property type="evidence" value="ECO:0007669"/>
    <property type="project" value="TreeGrafter"/>
</dbReference>
<dbReference type="GO" id="GO:0031122">
    <property type="term" value="P:cytoplasmic microtubule organization"/>
    <property type="evidence" value="ECO:0007669"/>
    <property type="project" value="TreeGrafter"/>
</dbReference>
<evidence type="ECO:0000313" key="2">
    <source>
        <dbReference type="EMBL" id="KAJ8963107.1"/>
    </source>
</evidence>
<feature type="coiled-coil region" evidence="1">
    <location>
        <begin position="369"/>
        <end position="398"/>
    </location>
</feature>
<dbReference type="Proteomes" id="UP001162162">
    <property type="component" value="Unassembled WGS sequence"/>
</dbReference>
<sequence>MDTNPGTLNVSGTLDISKVDIPEIPKDIIFPDELNRYLREQIRYYVHENGMLQKNLSDVELKYNDCKVKTNNLHQILNSFLVPMKEEKPPNELEETIKKLQEKVNSASNKLLEVRNWLQQEVGETFESLQSLSNSGNSNWRGRAQIVCDLQQKNNELREKLKDLQEKCNSSTAAAAIKTDNRIAALTKEINEMKQNYEDLKKKYDASRARCRVLDTDYNLLKSKFTMLKEQSYRDQDIISTLSAQISNTRETKNDILRQRDEIMNRMRKEKEILVKELGEYKMIVKNLRGELKDKQQEVENVKSSHSFDGGVHVFKPIDRAGIPFQNPTDAKIRKQRSAKAEANAARMALESNTSKGGSYSTPSIRPLEFGLKDQLELAEENIKALKTRLEIEQYERKTDLQEFSRIIQQKENDEKCETDKKSQKFTNPGPSVYVPFAYDDFKSFFAYRRKAIEAITSHPIGKL</sequence>
<protein>
    <submittedName>
        <fullName evidence="2">Uncharacterized protein</fullName>
    </submittedName>
</protein>
<keyword evidence="1" id="KW-0175">Coiled coil</keyword>
<organism evidence="2 3">
    <name type="scientific">Aromia moschata</name>
    <dbReference type="NCBI Taxonomy" id="1265417"/>
    <lineage>
        <taxon>Eukaryota</taxon>
        <taxon>Metazoa</taxon>
        <taxon>Ecdysozoa</taxon>
        <taxon>Arthropoda</taxon>
        <taxon>Hexapoda</taxon>
        <taxon>Insecta</taxon>
        <taxon>Pterygota</taxon>
        <taxon>Neoptera</taxon>
        <taxon>Endopterygota</taxon>
        <taxon>Coleoptera</taxon>
        <taxon>Polyphaga</taxon>
        <taxon>Cucujiformia</taxon>
        <taxon>Chrysomeloidea</taxon>
        <taxon>Cerambycidae</taxon>
        <taxon>Cerambycinae</taxon>
        <taxon>Callichromatini</taxon>
        <taxon>Aromia</taxon>
    </lineage>
</organism>
<dbReference type="AlphaFoldDB" id="A0AAV8ZIF6"/>
<evidence type="ECO:0000313" key="3">
    <source>
        <dbReference type="Proteomes" id="UP001162162"/>
    </source>
</evidence>
<feature type="coiled-coil region" evidence="1">
    <location>
        <begin position="278"/>
        <end position="305"/>
    </location>
</feature>
<dbReference type="PANTHER" id="PTHR31935">
    <property type="entry name" value="COILED-COIL DOMAIN-CONTAINING PROTEIN 13"/>
    <property type="match status" value="1"/>
</dbReference>
<evidence type="ECO:0000256" key="1">
    <source>
        <dbReference type="SAM" id="Coils"/>
    </source>
</evidence>
<reference evidence="2" key="1">
    <citation type="journal article" date="2023" name="Insect Mol. Biol.">
        <title>Genome sequencing provides insights into the evolution of gene families encoding plant cell wall-degrading enzymes in longhorned beetles.</title>
        <authorList>
            <person name="Shin N.R."/>
            <person name="Okamura Y."/>
            <person name="Kirsch R."/>
            <person name="Pauchet Y."/>
        </authorList>
    </citation>
    <scope>NUCLEOTIDE SEQUENCE</scope>
    <source>
        <strain evidence="2">AMC_N1</strain>
    </source>
</reference>
<accession>A0AAV8ZIF6</accession>
<dbReference type="PANTHER" id="PTHR31935:SF1">
    <property type="entry name" value="COILED-COIL DOMAIN-CONTAINING PROTEIN 13"/>
    <property type="match status" value="1"/>
</dbReference>